<dbReference type="Gene3D" id="3.30.70.20">
    <property type="match status" value="1"/>
</dbReference>
<reference evidence="8 9" key="1">
    <citation type="submission" date="2015-12" db="EMBL/GenBank/DDBJ databases">
        <title>Draft genome sequnece of Fervidicola ferrireducens strain Y170.</title>
        <authorList>
            <person name="Patel B.K."/>
        </authorList>
    </citation>
    <scope>NUCLEOTIDE SEQUENCE [LARGE SCALE GENOMIC DNA]</scope>
    <source>
        <strain evidence="8 9">Y170</strain>
    </source>
</reference>
<keyword evidence="1 6" id="KW-0813">Transport</keyword>
<dbReference type="STRING" id="520764.AN618_16490"/>
<dbReference type="InterPro" id="IPR051269">
    <property type="entry name" value="Fe-S_cluster_ET"/>
</dbReference>
<keyword evidence="3 6" id="KW-0249">Electron transport</keyword>
<comment type="function">
    <text evidence="6">Ferredoxins are iron-sulfur proteins that transfer electrons in a wide variety of metabolic reactions.</text>
</comment>
<evidence type="ECO:0000313" key="9">
    <source>
        <dbReference type="Proteomes" id="UP000070427"/>
    </source>
</evidence>
<comment type="caution">
    <text evidence="8">The sequence shown here is derived from an EMBL/GenBank/DDBJ whole genome shotgun (WGS) entry which is preliminary data.</text>
</comment>
<dbReference type="SUPFAM" id="SSF54862">
    <property type="entry name" value="4Fe-4S ferredoxins"/>
    <property type="match status" value="1"/>
</dbReference>
<proteinExistence type="predicted"/>
<evidence type="ECO:0000256" key="6">
    <source>
        <dbReference type="RuleBase" id="RU368020"/>
    </source>
</evidence>
<dbReference type="PATRIC" id="fig|520764.3.peg.1771"/>
<evidence type="ECO:0000256" key="1">
    <source>
        <dbReference type="ARBA" id="ARBA00022448"/>
    </source>
</evidence>
<dbReference type="InterPro" id="IPR017900">
    <property type="entry name" value="4Fe4S_Fe_S_CS"/>
</dbReference>
<dbReference type="InterPro" id="IPR017896">
    <property type="entry name" value="4Fe4S_Fe-S-bd"/>
</dbReference>
<dbReference type="RefSeq" id="WP_066353808.1">
    <property type="nucleotide sequence ID" value="NZ_LOED01000021.1"/>
</dbReference>
<dbReference type="FunCoup" id="A0A140L687">
    <property type="interactions" value="4"/>
</dbReference>
<sequence length="62" mass="6824">MKVYVDQDLCISCGLCIDTCPDVFSWNDDGKAQAIDSEVPADVENEAREALENCPSEAIKEE</sequence>
<evidence type="ECO:0000256" key="4">
    <source>
        <dbReference type="ARBA" id="ARBA00023004"/>
    </source>
</evidence>
<keyword evidence="2 6" id="KW-0479">Metal-binding</keyword>
<evidence type="ECO:0000313" key="8">
    <source>
        <dbReference type="EMBL" id="KXG76062.1"/>
    </source>
</evidence>
<evidence type="ECO:0000259" key="7">
    <source>
        <dbReference type="PROSITE" id="PS51379"/>
    </source>
</evidence>
<dbReference type="InParanoid" id="A0A140L687"/>
<keyword evidence="5 6" id="KW-0411">Iron-sulfur</keyword>
<dbReference type="GO" id="GO:0005506">
    <property type="term" value="F:iron ion binding"/>
    <property type="evidence" value="ECO:0007669"/>
    <property type="project" value="UniProtKB-UniRule"/>
</dbReference>
<keyword evidence="4 6" id="KW-0408">Iron</keyword>
<dbReference type="OrthoDB" id="9803319at2"/>
<feature type="domain" description="4Fe-4S ferredoxin-type" evidence="7">
    <location>
        <begin position="1"/>
        <end position="29"/>
    </location>
</feature>
<accession>A0A140L687</accession>
<evidence type="ECO:0000256" key="2">
    <source>
        <dbReference type="ARBA" id="ARBA00022723"/>
    </source>
</evidence>
<dbReference type="PRINTS" id="PR00352">
    <property type="entry name" value="3FE4SFRDOXIN"/>
</dbReference>
<dbReference type="GO" id="GO:0009055">
    <property type="term" value="F:electron transfer activity"/>
    <property type="evidence" value="ECO:0007669"/>
    <property type="project" value="UniProtKB-UniRule"/>
</dbReference>
<dbReference type="PANTHER" id="PTHR36923:SF3">
    <property type="entry name" value="FERREDOXIN"/>
    <property type="match status" value="1"/>
</dbReference>
<evidence type="ECO:0000256" key="5">
    <source>
        <dbReference type="ARBA" id="ARBA00023014"/>
    </source>
</evidence>
<dbReference type="GO" id="GO:0051536">
    <property type="term" value="F:iron-sulfur cluster binding"/>
    <property type="evidence" value="ECO:0007669"/>
    <property type="project" value="UniProtKB-KW"/>
</dbReference>
<dbReference type="AlphaFoldDB" id="A0A140L687"/>
<dbReference type="PROSITE" id="PS51379">
    <property type="entry name" value="4FE4S_FER_2"/>
    <property type="match status" value="1"/>
</dbReference>
<organism evidence="8 9">
    <name type="scientific">Fervidicola ferrireducens</name>
    <dbReference type="NCBI Taxonomy" id="520764"/>
    <lineage>
        <taxon>Bacteria</taxon>
        <taxon>Bacillati</taxon>
        <taxon>Bacillota</taxon>
        <taxon>Clostridia</taxon>
        <taxon>Thermosediminibacterales</taxon>
        <taxon>Thermosediminibacteraceae</taxon>
        <taxon>Fervidicola</taxon>
    </lineage>
</organism>
<dbReference type="PANTHER" id="PTHR36923">
    <property type="entry name" value="FERREDOXIN"/>
    <property type="match status" value="1"/>
</dbReference>
<name>A0A140L687_9FIRM</name>
<evidence type="ECO:0000256" key="3">
    <source>
        <dbReference type="ARBA" id="ARBA00022982"/>
    </source>
</evidence>
<dbReference type="InterPro" id="IPR001080">
    <property type="entry name" value="3Fe4S_ferredoxin"/>
</dbReference>
<keyword evidence="9" id="KW-1185">Reference proteome</keyword>
<dbReference type="PROSITE" id="PS00198">
    <property type="entry name" value="4FE4S_FER_1"/>
    <property type="match status" value="1"/>
</dbReference>
<protein>
    <recommendedName>
        <fullName evidence="6">Ferredoxin</fullName>
    </recommendedName>
</protein>
<dbReference type="Pfam" id="PF13459">
    <property type="entry name" value="Fer4_15"/>
    <property type="match status" value="1"/>
</dbReference>
<dbReference type="Proteomes" id="UP000070427">
    <property type="component" value="Unassembled WGS sequence"/>
</dbReference>
<dbReference type="EMBL" id="LOED01000021">
    <property type="protein sequence ID" value="KXG76062.1"/>
    <property type="molecule type" value="Genomic_DNA"/>
</dbReference>
<gene>
    <name evidence="8" type="ORF">AN618_16490</name>
</gene>